<dbReference type="EMBL" id="OK499991">
    <property type="protein sequence ID" value="UGO50647.1"/>
    <property type="molecule type" value="Genomic_DNA"/>
</dbReference>
<accession>A0AAE8YU54</accession>
<organism evidence="1 2">
    <name type="scientific">Bacillus phage vB_BanS_Sophrita</name>
    <dbReference type="NCBI Taxonomy" id="2894790"/>
    <lineage>
        <taxon>Viruses</taxon>
        <taxon>Duplodnaviria</taxon>
        <taxon>Heunggongvirae</taxon>
        <taxon>Uroviricota</taxon>
        <taxon>Caudoviricetes</taxon>
        <taxon>Joanripponvirinae</taxon>
        <taxon>Sophritavirus</taxon>
        <taxon>Sophritavirus sophrita</taxon>
    </lineage>
</organism>
<protein>
    <submittedName>
        <fullName evidence="1">Uncharacterized protein</fullName>
    </submittedName>
</protein>
<keyword evidence="2" id="KW-1185">Reference proteome</keyword>
<gene>
    <name evidence="1" type="ORF">SOPHRITA_56</name>
</gene>
<evidence type="ECO:0000313" key="2">
    <source>
        <dbReference type="Proteomes" id="UP000827460"/>
    </source>
</evidence>
<evidence type="ECO:0000313" key="1">
    <source>
        <dbReference type="EMBL" id="UGO50647.1"/>
    </source>
</evidence>
<proteinExistence type="predicted"/>
<reference evidence="1" key="1">
    <citation type="submission" date="2021-10" db="EMBL/GenBank/DDBJ databases">
        <authorList>
            <person name="Lavering E.D."/>
            <person name="James R."/>
            <person name="Fairholm J.D."/>
            <person name="Ogilvie B.H."/>
            <person name="Thurgood T.L."/>
            <person name="Robison R.A."/>
            <person name="Grose J.H."/>
        </authorList>
    </citation>
    <scope>NUCLEOTIDE SEQUENCE</scope>
</reference>
<sequence length="82" mass="9814">MKSLEAVLKKREELRKQLEIQKKSKNQFSITEWSNFSDEEKKTYSRIMHDINMLTIQIDALTYVINYDSEIMDIKQNQGGWN</sequence>
<dbReference type="Proteomes" id="UP000827460">
    <property type="component" value="Segment"/>
</dbReference>
<name>A0AAE8YU54_9CAUD</name>